<dbReference type="EMBL" id="FUXZ01000010">
    <property type="protein sequence ID" value="SKA68958.1"/>
    <property type="molecule type" value="Genomic_DNA"/>
</dbReference>
<protein>
    <submittedName>
        <fullName evidence="4">Leucine rich repeat-containing protein</fullName>
    </submittedName>
</protein>
<sequence length="836" mass="95283">MIRKSLAIVMSLFLTSSIINMNEINSVCANEKDYEINNPRVKYLEREIVTFGNFYQEDTDGNGVVNSVDKKTPIKWQVLSENNGELFLLSDVILTNYQYNNVGVKDDNGQISYACDWSTSGVRKWLNSTFWNEAFSNDEKWEISNSSVITYNTSTSSLTYDRIFLPSNDEMVSYGFDRDYNSYDYARVCNISRYAEGYNYASRYMLRTTGSTKEECMCVSSANGKVNVVGVKNNTYIGIRPAMKIKREYVNSVEVRKIKTIDAEYDSVSLGRYSGEKIKWRVLSRDNNDVFLLAENIFTLKKYNDEVISSTWEECSLRKWLNEELYNEIFDENEKKIIKETYVENKDNPTSGVWGGYDTYDKMFLLSLEDLKEAKYGFWGNDYDLVTRIGYNSEGSASNWWLRSPSNAVTTACMVDKNGRISSAAVSSNFGIRPAIHIDLKDAELVLTEDEDVDTVIDMIDGLPLVEEVKLSDKKEIDECIEMFESLSPKQKEKISKELYAKYSVLRIAISYLESINQLEEEISNKSNLLTEAQELVEQLNTQIQELQSEKESNTSLINQLKKDKKDLEDEIEELNNSVESLEKEKKQIEDDKNKIIKSKDDLIDVLTSNNESLNDLLKQANEQKNAYSSELDSMKEQNKKMSETISSLQSDLSKISNKKTELESTVANLEKQLKDNKNNASVDIKLKAGDVVVDNISKVKYKILKMGTDNAMGSVEFVAPLNANNSKFIVPSTITNKGITYEVIQIVDGAFKDNKKLKNVVISEGIKKIGKESFAGCKKLRKITINTTVLKKVGKNAFKGIHKKCVIKVPSNKFKNYKKKFNKKGQSKKVKIKKI</sequence>
<dbReference type="RefSeq" id="WP_078766556.1">
    <property type="nucleotide sequence ID" value="NZ_FUXZ01000010.1"/>
</dbReference>
<dbReference type="Gene3D" id="3.80.10.10">
    <property type="entry name" value="Ribonuclease Inhibitor"/>
    <property type="match status" value="1"/>
</dbReference>
<evidence type="ECO:0000256" key="2">
    <source>
        <dbReference type="SAM" id="SignalP"/>
    </source>
</evidence>
<feature type="signal peptide" evidence="2">
    <location>
        <begin position="1"/>
        <end position="21"/>
    </location>
</feature>
<dbReference type="Pfam" id="PF19789">
    <property type="entry name" value="DUF6273"/>
    <property type="match status" value="2"/>
</dbReference>
<evidence type="ECO:0000256" key="1">
    <source>
        <dbReference type="SAM" id="Coils"/>
    </source>
</evidence>
<dbReference type="STRING" id="39495.SAMN02745111_01703"/>
<keyword evidence="1" id="KW-0175">Coiled coil</keyword>
<organism evidence="4 5">
    <name type="scientific">Eubacterium uniforme</name>
    <dbReference type="NCBI Taxonomy" id="39495"/>
    <lineage>
        <taxon>Bacteria</taxon>
        <taxon>Bacillati</taxon>
        <taxon>Bacillota</taxon>
        <taxon>Clostridia</taxon>
        <taxon>Eubacteriales</taxon>
        <taxon>Eubacteriaceae</taxon>
        <taxon>Eubacterium</taxon>
    </lineage>
</organism>
<name>A0A1T4VVW2_9FIRM</name>
<feature type="domain" description="DUF6273" evidence="3">
    <location>
        <begin position="287"/>
        <end position="439"/>
    </location>
</feature>
<evidence type="ECO:0000259" key="3">
    <source>
        <dbReference type="Pfam" id="PF19789"/>
    </source>
</evidence>
<keyword evidence="2" id="KW-0732">Signal</keyword>
<dbReference type="InterPro" id="IPR026906">
    <property type="entry name" value="LRR_5"/>
</dbReference>
<proteinExistence type="predicted"/>
<dbReference type="InterPro" id="IPR032675">
    <property type="entry name" value="LRR_dom_sf"/>
</dbReference>
<keyword evidence="5" id="KW-1185">Reference proteome</keyword>
<feature type="coiled-coil region" evidence="1">
    <location>
        <begin position="516"/>
        <end position="680"/>
    </location>
</feature>
<dbReference type="OrthoDB" id="384490at2"/>
<feature type="chain" id="PRO_5039663441" evidence="2">
    <location>
        <begin position="22"/>
        <end position="836"/>
    </location>
</feature>
<evidence type="ECO:0000313" key="4">
    <source>
        <dbReference type="EMBL" id="SKA68958.1"/>
    </source>
</evidence>
<evidence type="ECO:0000313" key="5">
    <source>
        <dbReference type="Proteomes" id="UP000190814"/>
    </source>
</evidence>
<dbReference type="AlphaFoldDB" id="A0A1T4VVW2"/>
<gene>
    <name evidence="4" type="ORF">SAMN02745111_01703</name>
</gene>
<reference evidence="4 5" key="1">
    <citation type="submission" date="2017-02" db="EMBL/GenBank/DDBJ databases">
        <authorList>
            <person name="Peterson S.W."/>
        </authorList>
    </citation>
    <scope>NUCLEOTIDE SEQUENCE [LARGE SCALE GENOMIC DNA]</scope>
    <source>
        <strain evidence="4 5">ATCC 35992</strain>
    </source>
</reference>
<dbReference type="Pfam" id="PF13306">
    <property type="entry name" value="LRR_5"/>
    <property type="match status" value="1"/>
</dbReference>
<feature type="domain" description="DUF6273" evidence="3">
    <location>
        <begin position="83"/>
        <end position="246"/>
    </location>
</feature>
<dbReference type="InterPro" id="IPR046240">
    <property type="entry name" value="DUF6273"/>
</dbReference>
<dbReference type="Proteomes" id="UP000190814">
    <property type="component" value="Unassembled WGS sequence"/>
</dbReference>
<accession>A0A1T4VVW2</accession>